<dbReference type="RefSeq" id="WP_309204068.1">
    <property type="nucleotide sequence ID" value="NZ_CP133548.1"/>
</dbReference>
<dbReference type="SUPFAM" id="SSF111069">
    <property type="entry name" value="Hypothetical protein yfbM"/>
    <property type="match status" value="1"/>
</dbReference>
<dbReference type="AlphaFoldDB" id="A0AA51RWB6"/>
<gene>
    <name evidence="1" type="ORF">Q9312_07990</name>
</gene>
<dbReference type="KEGG" id="plei:Q9312_07990"/>
<evidence type="ECO:0000313" key="1">
    <source>
        <dbReference type="EMBL" id="WMS88848.1"/>
    </source>
</evidence>
<dbReference type="Proteomes" id="UP001239782">
    <property type="component" value="Chromosome"/>
</dbReference>
<dbReference type="InterPro" id="IPR015068">
    <property type="entry name" value="DUF1877"/>
</dbReference>
<proteinExistence type="predicted"/>
<protein>
    <submittedName>
        <fullName evidence="1">YfbM family protein</fullName>
    </submittedName>
</protein>
<dbReference type="InterPro" id="IPR035944">
    <property type="entry name" value="YfbM-like_sf"/>
</dbReference>
<dbReference type="Gene3D" id="3.40.1760.10">
    <property type="entry name" value="YfbM-like super family"/>
    <property type="match status" value="1"/>
</dbReference>
<evidence type="ECO:0000313" key="2">
    <source>
        <dbReference type="Proteomes" id="UP001239782"/>
    </source>
</evidence>
<sequence>MGMCFVMHSVSDDNGRKVKDNPVLIWQLVAPDDPEIFQDALNESHRVGFFAKLFGKSAPKEAQISDLTFFEGENQYHDLDKAWHGIYYCLNLSELNAEPPFNFILEGGDVIGDIDVGYGPARWLNSDAVAELHQHLSAITNDSLSDNYHPIKMDQLNIYPTIWERDGPDGLEYILEHFNGLKSFINDCANQRYGVVMYFS</sequence>
<dbReference type="EMBL" id="CP133548">
    <property type="protein sequence ID" value="WMS88848.1"/>
    <property type="molecule type" value="Genomic_DNA"/>
</dbReference>
<reference evidence="1 2" key="1">
    <citation type="submission" date="2023-08" db="EMBL/GenBank/DDBJ databases">
        <title>Pleionea litopenaei sp. nov., isolated from stomach of juvenile Litopenaeus vannamei.</title>
        <authorList>
            <person name="Rho A.M."/>
            <person name="Hwang C.Y."/>
        </authorList>
    </citation>
    <scope>NUCLEOTIDE SEQUENCE [LARGE SCALE GENOMIC DNA]</scope>
    <source>
        <strain evidence="1 2">HL-JVS1</strain>
    </source>
</reference>
<organism evidence="1 2">
    <name type="scientific">Pleionea litopenaei</name>
    <dbReference type="NCBI Taxonomy" id="3070815"/>
    <lineage>
        <taxon>Bacteria</taxon>
        <taxon>Pseudomonadati</taxon>
        <taxon>Pseudomonadota</taxon>
        <taxon>Gammaproteobacteria</taxon>
        <taxon>Oceanospirillales</taxon>
        <taxon>Pleioneaceae</taxon>
        <taxon>Pleionea</taxon>
    </lineage>
</organism>
<accession>A0AA51RWB6</accession>
<dbReference type="Pfam" id="PF08974">
    <property type="entry name" value="DUF1877"/>
    <property type="match status" value="1"/>
</dbReference>
<keyword evidence="2" id="KW-1185">Reference proteome</keyword>
<name>A0AA51RWB6_9GAMM</name>